<keyword evidence="1" id="KW-0732">Signal</keyword>
<organism evidence="2 3">
    <name type="scientific">Elizabethkingia meningoseptica</name>
    <name type="common">Chryseobacterium meningosepticum</name>
    <dbReference type="NCBI Taxonomy" id="238"/>
    <lineage>
        <taxon>Bacteria</taxon>
        <taxon>Pseudomonadati</taxon>
        <taxon>Bacteroidota</taxon>
        <taxon>Flavobacteriia</taxon>
        <taxon>Flavobacteriales</taxon>
        <taxon>Weeksellaceae</taxon>
        <taxon>Elizabethkingia</taxon>
    </lineage>
</organism>
<dbReference type="Pfam" id="PF14060">
    <property type="entry name" value="DUF4252"/>
    <property type="match status" value="1"/>
</dbReference>
<keyword evidence="3" id="KW-1185">Reference proteome</keyword>
<evidence type="ECO:0000313" key="2">
    <source>
        <dbReference type="EMBL" id="OOH98188.1"/>
    </source>
</evidence>
<dbReference type="RefSeq" id="WP_016200085.1">
    <property type="nucleotide sequence ID" value="NZ_JACLFT010000010.1"/>
</dbReference>
<dbReference type="InterPro" id="IPR025348">
    <property type="entry name" value="DUF4252"/>
</dbReference>
<reference evidence="2 3" key="1">
    <citation type="submission" date="2016-11" db="EMBL/GenBank/DDBJ databases">
        <title>Genome sequence and comparative genomic analysis of clinical strain Elizabethkingia meningoseptica 61421 PRCM.</title>
        <authorList>
            <person name="Wang M."/>
            <person name="Hu S."/>
            <person name="Cao L."/>
            <person name="Jiang T."/>
            <person name="Zhou Y."/>
            <person name="Ming D."/>
        </authorList>
    </citation>
    <scope>NUCLEOTIDE SEQUENCE [LARGE SCALE GENOMIC DNA]</scope>
    <source>
        <strain evidence="2 3">61421 PRCM</strain>
    </source>
</reference>
<feature type="chain" id="PRO_5010706723" description="DUF4252 domain-containing protein" evidence="1">
    <location>
        <begin position="25"/>
        <end position="171"/>
    </location>
</feature>
<feature type="signal peptide" evidence="1">
    <location>
        <begin position="1"/>
        <end position="24"/>
    </location>
</feature>
<name>A0A1V3U574_ELIME</name>
<comment type="caution">
    <text evidence="2">The sequence shown here is derived from an EMBL/GenBank/DDBJ whole genome shotgun (WGS) entry which is preliminary data.</text>
</comment>
<protein>
    <recommendedName>
        <fullName evidence="4">DUF4252 domain-containing protein</fullName>
    </recommendedName>
</protein>
<gene>
    <name evidence="2" type="ORF">BMF97_00040</name>
</gene>
<dbReference type="AlphaFoldDB" id="A0A1V3U574"/>
<evidence type="ECO:0008006" key="4">
    <source>
        <dbReference type="Google" id="ProtNLM"/>
    </source>
</evidence>
<sequence>MKTFIRTFTLLALLALLQSCIVSSKSNMDFLDRESLGRDAQITSVNPPMFLAKPIIKKALRDDDDNEEVIALIKKVKKVRVMTVIAPNANYKDKLARFLQKNNYQEWMTLDSEGQKINISAVNDGDMINRLLIAVDGDKSGEKVFVDVIGKFTPEDISNLINMADKKKSKH</sequence>
<dbReference type="STRING" id="238.BBD35_04070"/>
<dbReference type="EMBL" id="MPOG01000001">
    <property type="protein sequence ID" value="OOH98188.1"/>
    <property type="molecule type" value="Genomic_DNA"/>
</dbReference>
<dbReference type="PROSITE" id="PS51257">
    <property type="entry name" value="PROKAR_LIPOPROTEIN"/>
    <property type="match status" value="1"/>
</dbReference>
<proteinExistence type="predicted"/>
<accession>A0A1V3U574</accession>
<evidence type="ECO:0000313" key="3">
    <source>
        <dbReference type="Proteomes" id="UP000188947"/>
    </source>
</evidence>
<dbReference type="OrthoDB" id="1451277at2"/>
<dbReference type="KEGG" id="emg:BBD33_02270"/>
<evidence type="ECO:0000256" key="1">
    <source>
        <dbReference type="SAM" id="SignalP"/>
    </source>
</evidence>
<dbReference type="eggNOG" id="ENOG5032VD0">
    <property type="taxonomic scope" value="Bacteria"/>
</dbReference>
<dbReference type="Proteomes" id="UP000188947">
    <property type="component" value="Unassembled WGS sequence"/>
</dbReference>